<dbReference type="Pfam" id="PF09353">
    <property type="entry name" value="DUF1995"/>
    <property type="match status" value="1"/>
</dbReference>
<reference evidence="3 4" key="1">
    <citation type="journal article" date="2021" name="Sci. Rep.">
        <title>The genome of the diatom Chaetoceros tenuissimus carries an ancient integrated fragment of an extant virus.</title>
        <authorList>
            <person name="Hongo Y."/>
            <person name="Kimura K."/>
            <person name="Takaki Y."/>
            <person name="Yoshida Y."/>
            <person name="Baba S."/>
            <person name="Kobayashi G."/>
            <person name="Nagasaki K."/>
            <person name="Hano T."/>
            <person name="Tomaru Y."/>
        </authorList>
    </citation>
    <scope>NUCLEOTIDE SEQUENCE [LARGE SCALE GENOMIC DNA]</scope>
    <source>
        <strain evidence="3 4">NIES-3715</strain>
    </source>
</reference>
<protein>
    <recommendedName>
        <fullName evidence="2">DUF1995 domain-containing protein</fullName>
    </recommendedName>
</protein>
<keyword evidence="1" id="KW-0732">Signal</keyword>
<gene>
    <name evidence="3" type="ORF">CTEN210_10897</name>
</gene>
<dbReference type="Proteomes" id="UP001054902">
    <property type="component" value="Unassembled WGS sequence"/>
</dbReference>
<feature type="domain" description="DUF1995" evidence="2">
    <location>
        <begin position="74"/>
        <end position="346"/>
    </location>
</feature>
<name>A0AAD3H8S8_9STRA</name>
<dbReference type="InterPro" id="IPR018962">
    <property type="entry name" value="DUF1995"/>
</dbReference>
<organism evidence="3 4">
    <name type="scientific">Chaetoceros tenuissimus</name>
    <dbReference type="NCBI Taxonomy" id="426638"/>
    <lineage>
        <taxon>Eukaryota</taxon>
        <taxon>Sar</taxon>
        <taxon>Stramenopiles</taxon>
        <taxon>Ochrophyta</taxon>
        <taxon>Bacillariophyta</taxon>
        <taxon>Coscinodiscophyceae</taxon>
        <taxon>Chaetocerotophycidae</taxon>
        <taxon>Chaetocerotales</taxon>
        <taxon>Chaetocerotaceae</taxon>
        <taxon>Chaetoceros</taxon>
    </lineage>
</organism>
<feature type="chain" id="PRO_5042057610" description="DUF1995 domain-containing protein" evidence="1">
    <location>
        <begin position="20"/>
        <end position="373"/>
    </location>
</feature>
<keyword evidence="4" id="KW-1185">Reference proteome</keyword>
<evidence type="ECO:0000313" key="3">
    <source>
        <dbReference type="EMBL" id="GFH54421.1"/>
    </source>
</evidence>
<evidence type="ECO:0000256" key="1">
    <source>
        <dbReference type="SAM" id="SignalP"/>
    </source>
</evidence>
<comment type="caution">
    <text evidence="3">The sequence shown here is derived from an EMBL/GenBank/DDBJ whole genome shotgun (WGS) entry which is preliminary data.</text>
</comment>
<proteinExistence type="predicted"/>
<dbReference type="EMBL" id="BLLK01000047">
    <property type="protein sequence ID" value="GFH54421.1"/>
    <property type="molecule type" value="Genomic_DNA"/>
</dbReference>
<evidence type="ECO:0000313" key="4">
    <source>
        <dbReference type="Proteomes" id="UP001054902"/>
    </source>
</evidence>
<dbReference type="AlphaFoldDB" id="A0AAD3H8S8"/>
<accession>A0AAD3H8S8</accession>
<feature type="signal peptide" evidence="1">
    <location>
        <begin position="1"/>
        <end position="19"/>
    </location>
</feature>
<sequence>MKITVAVPLLLQCVSTTTAFSSYYSSSSLLKTTNIAGITNLQSQSDGNDYRNDMDEMRKILEQSWNEKTMSAPPTNSASAALAACESIVNYLNDPSTEEKKVIMVDIALPLMDPSYQEVYDDVGAVEFCCKLAMELNYKRDECKSLKNDGSCAIIVNNQNLIDRATDKLDILADLEEVEEYDDFSDFAISSMDTPLDDDIDERNSFRLASMIGDSEVPTGKSMINDVCKLVSKNVMESEQIQTDDVIIVNAPISQVELVATRWLISRYSMDKSIVIVNNRINPLPQEMMGAVPSYCVLPLIARTVQDSNNPNPKIVVMRRFPDDWQIHIDDSKSGKGFELVSSVPAKKVGVRGPSMEWISGCVKDFMQQRFGA</sequence>
<evidence type="ECO:0000259" key="2">
    <source>
        <dbReference type="Pfam" id="PF09353"/>
    </source>
</evidence>